<keyword evidence="2" id="KW-1185">Reference proteome</keyword>
<organism evidence="1 2">
    <name type="scientific">Vitis vinifera</name>
    <name type="common">Grape</name>
    <dbReference type="NCBI Taxonomy" id="29760"/>
    <lineage>
        <taxon>Eukaryota</taxon>
        <taxon>Viridiplantae</taxon>
        <taxon>Streptophyta</taxon>
        <taxon>Embryophyta</taxon>
        <taxon>Tracheophyta</taxon>
        <taxon>Spermatophyta</taxon>
        <taxon>Magnoliopsida</taxon>
        <taxon>eudicotyledons</taxon>
        <taxon>Gunneridae</taxon>
        <taxon>Pentapetalae</taxon>
        <taxon>rosids</taxon>
        <taxon>Vitales</taxon>
        <taxon>Vitaceae</taxon>
        <taxon>Viteae</taxon>
        <taxon>Vitis</taxon>
    </lineage>
</organism>
<sequence>MCSTPMSMVNRRSCFSSLPSRDMYNDRAHHLKPFNSWGWFLQVAISGVC</sequence>
<dbReference type="EMBL" id="FN596499">
    <property type="protein sequence ID" value="CBI36601.3"/>
    <property type="molecule type" value="Genomic_DNA"/>
</dbReference>
<proteinExistence type="predicted"/>
<dbReference type="PaxDb" id="29760-VIT_11s0037g01090.t01"/>
<dbReference type="STRING" id="29760.D7U1I5"/>
<dbReference type="Proteomes" id="UP000009183">
    <property type="component" value="Chromosome 11"/>
</dbReference>
<dbReference type="InParanoid" id="D7U1I5"/>
<dbReference type="HOGENOM" id="CLU_3145528_0_0_1"/>
<gene>
    <name evidence="1" type="ordered locus">VIT_11s0037g01090</name>
</gene>
<evidence type="ECO:0000313" key="2">
    <source>
        <dbReference type="Proteomes" id="UP000009183"/>
    </source>
</evidence>
<dbReference type="AlphaFoldDB" id="D7U1I5"/>
<accession>D7U1I5</accession>
<protein>
    <submittedName>
        <fullName evidence="1">Uncharacterized protein</fullName>
    </submittedName>
</protein>
<reference evidence="2" key="1">
    <citation type="journal article" date="2007" name="Nature">
        <title>The grapevine genome sequence suggests ancestral hexaploidization in major angiosperm phyla.</title>
        <authorList>
            <consortium name="The French-Italian Public Consortium for Grapevine Genome Characterization."/>
            <person name="Jaillon O."/>
            <person name="Aury J.-M."/>
            <person name="Noel B."/>
            <person name="Policriti A."/>
            <person name="Clepet C."/>
            <person name="Casagrande A."/>
            <person name="Choisne N."/>
            <person name="Aubourg S."/>
            <person name="Vitulo N."/>
            <person name="Jubin C."/>
            <person name="Vezzi A."/>
            <person name="Legeai F."/>
            <person name="Hugueney P."/>
            <person name="Dasilva C."/>
            <person name="Horner D."/>
            <person name="Mica E."/>
            <person name="Jublot D."/>
            <person name="Poulain J."/>
            <person name="Bruyere C."/>
            <person name="Billault A."/>
            <person name="Segurens B."/>
            <person name="Gouyvenoux M."/>
            <person name="Ugarte E."/>
            <person name="Cattonaro F."/>
            <person name="Anthouard V."/>
            <person name="Vico V."/>
            <person name="Del Fabbro C."/>
            <person name="Alaux M."/>
            <person name="Di Gaspero G."/>
            <person name="Dumas V."/>
            <person name="Felice N."/>
            <person name="Paillard S."/>
            <person name="Juman I."/>
            <person name="Moroldo M."/>
            <person name="Scalabrin S."/>
            <person name="Canaguier A."/>
            <person name="Le Clainche I."/>
            <person name="Malacrida G."/>
            <person name="Durand E."/>
            <person name="Pesole G."/>
            <person name="Laucou V."/>
            <person name="Chatelet P."/>
            <person name="Merdinoglu D."/>
            <person name="Delledonne M."/>
            <person name="Pezzotti M."/>
            <person name="Lecharny A."/>
            <person name="Scarpelli C."/>
            <person name="Artiguenave F."/>
            <person name="Pe M.E."/>
            <person name="Valle G."/>
            <person name="Morgante M."/>
            <person name="Caboche M."/>
            <person name="Adam-Blondon A.-F."/>
            <person name="Weissenbach J."/>
            <person name="Quetier F."/>
            <person name="Wincker P."/>
        </authorList>
    </citation>
    <scope>NUCLEOTIDE SEQUENCE [LARGE SCALE GENOMIC DNA]</scope>
    <source>
        <strain evidence="2">cv. Pinot noir / PN40024</strain>
    </source>
</reference>
<name>D7U1I5_VITVI</name>
<evidence type="ECO:0000313" key="1">
    <source>
        <dbReference type="EMBL" id="CBI36601.3"/>
    </source>
</evidence>